<keyword evidence="2" id="KW-1185">Reference proteome</keyword>
<dbReference type="Pfam" id="PF14907">
    <property type="entry name" value="NTP_transf_5"/>
    <property type="match status" value="1"/>
</dbReference>
<organism evidence="1 2">
    <name type="scientific">Rhizobium miluonense</name>
    <dbReference type="NCBI Taxonomy" id="411945"/>
    <lineage>
        <taxon>Bacteria</taxon>
        <taxon>Pseudomonadati</taxon>
        <taxon>Pseudomonadota</taxon>
        <taxon>Alphaproteobacteria</taxon>
        <taxon>Hyphomicrobiales</taxon>
        <taxon>Rhizobiaceae</taxon>
        <taxon>Rhizobium/Agrobacterium group</taxon>
        <taxon>Rhizobium</taxon>
    </lineage>
</organism>
<comment type="caution">
    <text evidence="1">The sequence shown here is derived from an EMBL/GenBank/DDBJ whole genome shotgun (WGS) entry which is preliminary data.</text>
</comment>
<reference evidence="1 2" key="1">
    <citation type="submission" date="2023-07" db="EMBL/GenBank/DDBJ databases">
        <title>Sorghum-associated microbial communities from plants grown in Nebraska, USA.</title>
        <authorList>
            <person name="Schachtman D."/>
        </authorList>
    </citation>
    <scope>NUCLEOTIDE SEQUENCE [LARGE SCALE GENOMIC DNA]</scope>
    <source>
        <strain evidence="1 2">3199</strain>
    </source>
</reference>
<dbReference type="RefSeq" id="WP_246780112.1">
    <property type="nucleotide sequence ID" value="NZ_JAVDUP010000008.1"/>
</dbReference>
<gene>
    <name evidence="1" type="ORF">J2W52_005252</name>
</gene>
<accession>A0ABU1SX93</accession>
<dbReference type="Proteomes" id="UP001250791">
    <property type="component" value="Unassembled WGS sequence"/>
</dbReference>
<evidence type="ECO:0000313" key="1">
    <source>
        <dbReference type="EMBL" id="MDR6903619.1"/>
    </source>
</evidence>
<protein>
    <recommendedName>
        <fullName evidence="3">Nucleotidyltransferase</fullName>
    </recommendedName>
</protein>
<evidence type="ECO:0000313" key="2">
    <source>
        <dbReference type="Proteomes" id="UP001250791"/>
    </source>
</evidence>
<dbReference type="InterPro" id="IPR039498">
    <property type="entry name" value="NTP_transf_5"/>
</dbReference>
<evidence type="ECO:0008006" key="3">
    <source>
        <dbReference type="Google" id="ProtNLM"/>
    </source>
</evidence>
<name>A0ABU1SX93_9HYPH</name>
<sequence length="349" mass="39439">MKLTTLSFMQLASCLRGDPSGVTDWDAVLALANNTLLTPAIWSAISANDHQDFLPEDVLSFLGFIHRCNKVRNARLLAQLQELVVALNVAGIVPTLNKGTALLALTCADRITRDIDVTVADNEKELAQKCLLQLGYLPIEALGWGRSKDVGAVDLHYPPGRYPQYWPSDTRLSKHSEEIRIGSGKARILSPTLQAQHWIVHDMLKDGHLWALHIDLRNLFELYRLTKAPEGIDWHELDILLSDSLGRAMLDTQLLALRSIFGTDIVRDRPIPAWIKWHHGLRSREYHPLLGGAVQAVGRIAWGIRIFQIRWRFRGPWSELPGRIMRKGQKALRTRASKSVKDQPWCADR</sequence>
<proteinExistence type="predicted"/>
<dbReference type="EMBL" id="JAVDUP010000008">
    <property type="protein sequence ID" value="MDR6903619.1"/>
    <property type="molecule type" value="Genomic_DNA"/>
</dbReference>